<organism evidence="1 2">
    <name type="scientific">Halosquirtibacter laminarini</name>
    <dbReference type="NCBI Taxonomy" id="3374600"/>
    <lineage>
        <taxon>Bacteria</taxon>
        <taxon>Pseudomonadati</taxon>
        <taxon>Bacteroidota</taxon>
        <taxon>Bacteroidia</taxon>
        <taxon>Marinilabiliales</taxon>
        <taxon>Prolixibacteraceae</taxon>
        <taxon>Halosquirtibacter</taxon>
    </lineage>
</organism>
<gene>
    <name evidence="1" type="ORF">K4L44_01735</name>
</gene>
<evidence type="ECO:0000313" key="1">
    <source>
        <dbReference type="EMBL" id="QZE14616.1"/>
    </source>
</evidence>
<name>A0AC61NGA4_9BACT</name>
<dbReference type="Proteomes" id="UP000826212">
    <property type="component" value="Chromosome"/>
</dbReference>
<accession>A0AC61NGA4</accession>
<protein>
    <submittedName>
        <fullName evidence="1">DUF1735 and LamG domain-containing protein</fullName>
    </submittedName>
</protein>
<sequence length="366" mass="40954">MRNIYIILTTCVFGLLFITGCSDDQYTEIENGIYISQSESNMTEKVVVADKGADYLLSLRLGNLHNSDVVASLEVNDDIIDQYNKENGTKLIALPESFFTLSEKEVVIQKGEINSSPIKIHINALDETLPEGNKYAIPVAIKESNGVSMVNASRSRILIIQRVMITNVAHFNASPTSFEIPTPLDLTAWTVEFRIKMDSFHKNNQAVFWSGPTEIYSRFGDVVIDKNQLQVKGVNAQVNTQTHFTPNQWYHMAMVFDGATFKIYIDGEVDLNVGAEVGKVYNMKSFGFGNFKGQFSEMRFFQTARTQSEIKDNMYALDPQTPGLIGYYRLNEGSGDVLKDSSSNGYNIDIPSGVTWVNNVKVPDIQ</sequence>
<keyword evidence="2" id="KW-1185">Reference proteome</keyword>
<proteinExistence type="predicted"/>
<dbReference type="EMBL" id="CP081303">
    <property type="protein sequence ID" value="QZE14616.1"/>
    <property type="molecule type" value="Genomic_DNA"/>
</dbReference>
<evidence type="ECO:0000313" key="2">
    <source>
        <dbReference type="Proteomes" id="UP000826212"/>
    </source>
</evidence>
<reference evidence="1" key="1">
    <citation type="submission" date="2021-08" db="EMBL/GenBank/DDBJ databases">
        <title>Novel anaerobic bacterium isolated from sea squirt in East Sea, Republic of Korea.</title>
        <authorList>
            <person name="Nguyen T.H."/>
            <person name="Li Z."/>
            <person name="Lee Y.-J."/>
            <person name="Ko J."/>
            <person name="Kim S.-G."/>
        </authorList>
    </citation>
    <scope>NUCLEOTIDE SEQUENCE</scope>
    <source>
        <strain evidence="1">KCTC 25031</strain>
    </source>
</reference>